<evidence type="ECO:0000313" key="2">
    <source>
        <dbReference type="Proteomes" id="UP000053370"/>
    </source>
</evidence>
<gene>
    <name evidence="1" type="ORF">ATC1_131194</name>
</gene>
<dbReference type="AlphaFoldDB" id="A0A0S7BLI9"/>
<dbReference type="STRING" id="1678840.ATC1_131194"/>
<dbReference type="Proteomes" id="UP000053370">
    <property type="component" value="Unassembled WGS sequence"/>
</dbReference>
<dbReference type="EMBL" id="DF968181">
    <property type="protein sequence ID" value="GAP41210.1"/>
    <property type="molecule type" value="Genomic_DNA"/>
</dbReference>
<organism evidence="1">
    <name type="scientific">Flexilinea flocculi</name>
    <dbReference type="NCBI Taxonomy" id="1678840"/>
    <lineage>
        <taxon>Bacteria</taxon>
        <taxon>Bacillati</taxon>
        <taxon>Chloroflexota</taxon>
        <taxon>Anaerolineae</taxon>
        <taxon>Anaerolineales</taxon>
        <taxon>Anaerolineaceae</taxon>
        <taxon>Flexilinea</taxon>
    </lineage>
</organism>
<evidence type="ECO:0000313" key="1">
    <source>
        <dbReference type="EMBL" id="GAP41210.1"/>
    </source>
</evidence>
<keyword evidence="2" id="KW-1185">Reference proteome</keyword>
<name>A0A0S7BLI9_9CHLR</name>
<dbReference type="RefSeq" id="WP_062281969.1">
    <property type="nucleotide sequence ID" value="NZ_DF968181.1"/>
</dbReference>
<sequence>MKNRKSYLFDCDHILPIEKLRVTIPRRAVLSFAKEQIQAKKMRQIGIPTYLIDNLTDLETNEFMQIKPVVCKGVKIQIIEQIVCGTPCSGNEPIRLFPIQSLTLNIFNQFNGQQTIAEIVSIIQEETGWSLDKSAAVVRNLFLRLCEVRICEPG</sequence>
<evidence type="ECO:0008006" key="3">
    <source>
        <dbReference type="Google" id="ProtNLM"/>
    </source>
</evidence>
<accession>A0A0S7BLI9</accession>
<proteinExistence type="predicted"/>
<protein>
    <recommendedName>
        <fullName evidence="3">Coenzyme PQQ synthesis protein D</fullName>
    </recommendedName>
</protein>
<reference evidence="1" key="1">
    <citation type="journal article" date="2015" name="Genome Announc.">
        <title>Draft Genome Sequence of Anaerolineae Strain TC1, a Novel Isolate from a Methanogenic Wastewater Treatment System.</title>
        <authorList>
            <person name="Matsuura N."/>
            <person name="Tourlousse D.M."/>
            <person name="Sun L."/>
            <person name="Toyonaga M."/>
            <person name="Kuroda K."/>
            <person name="Ohashi A."/>
            <person name="Cruz R."/>
            <person name="Yamaguchi T."/>
            <person name="Sekiguchi Y."/>
        </authorList>
    </citation>
    <scope>NUCLEOTIDE SEQUENCE [LARGE SCALE GENOMIC DNA]</scope>
    <source>
        <strain evidence="1">TC1</strain>
    </source>
</reference>